<sequence>MTFPIVSDYGSRLDHTTLPDGTKGKLLVVDDTRLWFDPISAVASAARLNMLAWFPGAPSAKVAEKLVRRIGREGHLLPSLTAICIALLGELYTTTSSAGSPQVRKRLQYQALGRLVCLDLGMYTFNMCIMITIAPYQVPGISELLGNTVPGYFVHRELRKTGSLVKLHTERKRISALRHPALQRAVVHLDHAIGDDEVKDIVAFMQEIAERPVVDPSLEVELACTAAMHNCVHLEKILNSREWESYPDSPTIGFDLDPGQEVNWDDIPEVPRSAFARRRFAS</sequence>
<dbReference type="STRING" id="745531.A0A0C3S1H7"/>
<evidence type="ECO:0000313" key="2">
    <source>
        <dbReference type="Proteomes" id="UP000053257"/>
    </source>
</evidence>
<evidence type="ECO:0000313" key="1">
    <source>
        <dbReference type="EMBL" id="KIP08971.1"/>
    </source>
</evidence>
<organism evidence="1 2">
    <name type="scientific">Phlebiopsis gigantea (strain 11061_1 CR5-6)</name>
    <name type="common">White-rot fungus</name>
    <name type="synonym">Peniophora gigantea</name>
    <dbReference type="NCBI Taxonomy" id="745531"/>
    <lineage>
        <taxon>Eukaryota</taxon>
        <taxon>Fungi</taxon>
        <taxon>Dikarya</taxon>
        <taxon>Basidiomycota</taxon>
        <taxon>Agaricomycotina</taxon>
        <taxon>Agaricomycetes</taxon>
        <taxon>Polyporales</taxon>
        <taxon>Phanerochaetaceae</taxon>
        <taxon>Phlebiopsis</taxon>
    </lineage>
</organism>
<dbReference type="OrthoDB" id="341421at2759"/>
<proteinExistence type="predicted"/>
<dbReference type="EMBL" id="KN840472">
    <property type="protein sequence ID" value="KIP08971.1"/>
    <property type="molecule type" value="Genomic_DNA"/>
</dbReference>
<dbReference type="Proteomes" id="UP000053257">
    <property type="component" value="Unassembled WGS sequence"/>
</dbReference>
<keyword evidence="2" id="KW-1185">Reference proteome</keyword>
<protein>
    <submittedName>
        <fullName evidence="1">Uncharacterized protein</fullName>
    </submittedName>
</protein>
<accession>A0A0C3S1H7</accession>
<reference evidence="1 2" key="1">
    <citation type="journal article" date="2014" name="PLoS Genet.">
        <title>Analysis of the Phlebiopsis gigantea genome, transcriptome and secretome provides insight into its pioneer colonization strategies of wood.</title>
        <authorList>
            <person name="Hori C."/>
            <person name="Ishida T."/>
            <person name="Igarashi K."/>
            <person name="Samejima M."/>
            <person name="Suzuki H."/>
            <person name="Master E."/>
            <person name="Ferreira P."/>
            <person name="Ruiz-Duenas F.J."/>
            <person name="Held B."/>
            <person name="Canessa P."/>
            <person name="Larrondo L.F."/>
            <person name="Schmoll M."/>
            <person name="Druzhinina I.S."/>
            <person name="Kubicek C.P."/>
            <person name="Gaskell J.A."/>
            <person name="Kersten P."/>
            <person name="St John F."/>
            <person name="Glasner J."/>
            <person name="Sabat G."/>
            <person name="Splinter BonDurant S."/>
            <person name="Syed K."/>
            <person name="Yadav J."/>
            <person name="Mgbeahuruike A.C."/>
            <person name="Kovalchuk A."/>
            <person name="Asiegbu F.O."/>
            <person name="Lackner G."/>
            <person name="Hoffmeister D."/>
            <person name="Rencoret J."/>
            <person name="Gutierrez A."/>
            <person name="Sun H."/>
            <person name="Lindquist E."/>
            <person name="Barry K."/>
            <person name="Riley R."/>
            <person name="Grigoriev I.V."/>
            <person name="Henrissat B."/>
            <person name="Kues U."/>
            <person name="Berka R.M."/>
            <person name="Martinez A.T."/>
            <person name="Covert S.F."/>
            <person name="Blanchette R.A."/>
            <person name="Cullen D."/>
        </authorList>
    </citation>
    <scope>NUCLEOTIDE SEQUENCE [LARGE SCALE GENOMIC DNA]</scope>
    <source>
        <strain evidence="1 2">11061_1 CR5-6</strain>
    </source>
</reference>
<dbReference type="HOGENOM" id="CLU_987347_0_0_1"/>
<name>A0A0C3S1H7_PHLG1</name>
<gene>
    <name evidence="1" type="ORF">PHLGIDRAFT_116830</name>
</gene>
<dbReference type="AlphaFoldDB" id="A0A0C3S1H7"/>